<dbReference type="AlphaFoldDB" id="A0A1H2RY43"/>
<dbReference type="Gene3D" id="1.20.1540.10">
    <property type="entry name" value="Rhomboid-like"/>
    <property type="match status" value="1"/>
</dbReference>
<comment type="similarity">
    <text evidence="2">Belongs to the peptidase S54 family.</text>
</comment>
<dbReference type="InterPro" id="IPR022764">
    <property type="entry name" value="Peptidase_S54_rhomboid_dom"/>
</dbReference>
<dbReference type="EMBL" id="FNNC01000001">
    <property type="protein sequence ID" value="SDW24205.1"/>
    <property type="molecule type" value="Genomic_DNA"/>
</dbReference>
<protein>
    <submittedName>
        <fullName evidence="9">Rhomboid protease GluP</fullName>
    </submittedName>
</protein>
<keyword evidence="3 7" id="KW-0812">Transmembrane</keyword>
<dbReference type="PANTHER" id="PTHR43731:SF14">
    <property type="entry name" value="PRESENILIN-ASSOCIATED RHOMBOID-LIKE PROTEIN, MITOCHONDRIAL"/>
    <property type="match status" value="1"/>
</dbReference>
<dbReference type="Pfam" id="PF01694">
    <property type="entry name" value="Rhomboid"/>
    <property type="match status" value="1"/>
</dbReference>
<evidence type="ECO:0000256" key="5">
    <source>
        <dbReference type="ARBA" id="ARBA00022989"/>
    </source>
</evidence>
<accession>A0A1H2RY43</accession>
<dbReference type="RefSeq" id="WP_091611817.1">
    <property type="nucleotide sequence ID" value="NZ_FNNC01000001.1"/>
</dbReference>
<dbReference type="GO" id="GO:0006508">
    <property type="term" value="P:proteolysis"/>
    <property type="evidence" value="ECO:0007669"/>
    <property type="project" value="UniProtKB-KW"/>
</dbReference>
<keyword evidence="5 7" id="KW-1133">Transmembrane helix</keyword>
<evidence type="ECO:0000313" key="9">
    <source>
        <dbReference type="EMBL" id="SDW24205.1"/>
    </source>
</evidence>
<gene>
    <name evidence="9" type="ORF">SAMN05421781_0952</name>
</gene>
<feature type="transmembrane region" description="Helical" evidence="7">
    <location>
        <begin position="319"/>
        <end position="337"/>
    </location>
</feature>
<dbReference type="OrthoDB" id="9813074at2"/>
<dbReference type="InterPro" id="IPR035952">
    <property type="entry name" value="Rhomboid-like_sf"/>
</dbReference>
<keyword evidence="10" id="KW-1185">Reference proteome</keyword>
<evidence type="ECO:0000256" key="3">
    <source>
        <dbReference type="ARBA" id="ARBA00022692"/>
    </source>
</evidence>
<feature type="transmembrane region" description="Helical" evidence="7">
    <location>
        <begin position="267"/>
        <end position="285"/>
    </location>
</feature>
<evidence type="ECO:0000256" key="2">
    <source>
        <dbReference type="ARBA" id="ARBA00009045"/>
    </source>
</evidence>
<dbReference type="GO" id="GO:0016020">
    <property type="term" value="C:membrane"/>
    <property type="evidence" value="ECO:0007669"/>
    <property type="project" value="UniProtKB-SubCell"/>
</dbReference>
<dbReference type="GO" id="GO:0004252">
    <property type="term" value="F:serine-type endopeptidase activity"/>
    <property type="evidence" value="ECO:0007669"/>
    <property type="project" value="InterPro"/>
</dbReference>
<evidence type="ECO:0000256" key="6">
    <source>
        <dbReference type="ARBA" id="ARBA00023136"/>
    </source>
</evidence>
<feature type="transmembrane region" description="Helical" evidence="7">
    <location>
        <begin position="343"/>
        <end position="361"/>
    </location>
</feature>
<name>A0A1H2RY43_9BACI</name>
<comment type="subcellular location">
    <subcellularLocation>
        <location evidence="1">Membrane</location>
        <topology evidence="1">Multi-pass membrane protein</topology>
    </subcellularLocation>
</comment>
<evidence type="ECO:0000256" key="4">
    <source>
        <dbReference type="ARBA" id="ARBA00022801"/>
    </source>
</evidence>
<dbReference type="PANTHER" id="PTHR43731">
    <property type="entry name" value="RHOMBOID PROTEASE"/>
    <property type="match status" value="1"/>
</dbReference>
<keyword evidence="6 7" id="KW-0472">Membrane</keyword>
<feature type="transmembrane region" description="Helical" evidence="7">
    <location>
        <begin position="291"/>
        <end position="307"/>
    </location>
</feature>
<dbReference type="Proteomes" id="UP000199488">
    <property type="component" value="Unassembled WGS sequence"/>
</dbReference>
<feature type="transmembrane region" description="Helical" evidence="7">
    <location>
        <begin position="368"/>
        <end position="390"/>
    </location>
</feature>
<dbReference type="STRING" id="1122204.SAMN05421781_0952"/>
<keyword evidence="4" id="KW-0378">Hydrolase</keyword>
<feature type="transmembrane region" description="Helical" evidence="7">
    <location>
        <begin position="228"/>
        <end position="255"/>
    </location>
</feature>
<evidence type="ECO:0000256" key="1">
    <source>
        <dbReference type="ARBA" id="ARBA00004141"/>
    </source>
</evidence>
<proteinExistence type="inferred from homology"/>
<evidence type="ECO:0000256" key="7">
    <source>
        <dbReference type="SAM" id="Phobius"/>
    </source>
</evidence>
<evidence type="ECO:0000313" key="10">
    <source>
        <dbReference type="Proteomes" id="UP000199488"/>
    </source>
</evidence>
<dbReference type="SUPFAM" id="SSF144091">
    <property type="entry name" value="Rhomboid-like"/>
    <property type="match status" value="1"/>
</dbReference>
<organism evidence="9 10">
    <name type="scientific">Marinococcus luteus</name>
    <dbReference type="NCBI Taxonomy" id="1122204"/>
    <lineage>
        <taxon>Bacteria</taxon>
        <taxon>Bacillati</taxon>
        <taxon>Bacillota</taxon>
        <taxon>Bacilli</taxon>
        <taxon>Bacillales</taxon>
        <taxon>Bacillaceae</taxon>
        <taxon>Marinococcus</taxon>
    </lineage>
</organism>
<reference evidence="9 10" key="1">
    <citation type="submission" date="2016-10" db="EMBL/GenBank/DDBJ databases">
        <authorList>
            <person name="de Groot N.N."/>
        </authorList>
    </citation>
    <scope>NUCLEOTIDE SEQUENCE [LARGE SCALE GENOMIC DNA]</scope>
    <source>
        <strain evidence="9 10">DSM 23126</strain>
    </source>
</reference>
<evidence type="ECO:0000259" key="8">
    <source>
        <dbReference type="Pfam" id="PF01694"/>
    </source>
</evidence>
<sequence length="393" mass="44680">MSKREAHQFWKFTEQLMEEESFRLIDVGPDRKRIWLQGDVDGQPWIVRMARVEYERLGRLEDDRHEAEKSFHGWRRRLALRKAKFANVYITSYPPADMTEPMKSGDREARSFLFADDNGRGLADAPPAVSTYLKTNEWTWGGLEEELEPEEHEQRASFYRRQAEKKQRELEQQDMSFFSSGKPIVTYTVLALLAVIFLVLERSGSSMNVNTLIELGAKYNPGIVDGEWWRLVSAMFLHIGFLHLFMNSLALFFIGGITERIYGTARFIIIYFAAGVFASTVSFAMNEQVSAGASGAIFGCFGALLYLGLAHQRLFFRTLGMNVLVILGINLVFGFTVQAVDNGAHIGGLVGGFIASVFVHLPGHRWQFVRVGAFAFFVLVFAVFFAIGMYRWN</sequence>
<feature type="transmembrane region" description="Helical" evidence="7">
    <location>
        <begin position="184"/>
        <end position="200"/>
    </location>
</feature>
<keyword evidence="9" id="KW-0645">Protease</keyword>
<feature type="domain" description="Peptidase S54 rhomboid" evidence="8">
    <location>
        <begin position="226"/>
        <end position="360"/>
    </location>
</feature>
<dbReference type="InterPro" id="IPR050925">
    <property type="entry name" value="Rhomboid_protease_S54"/>
</dbReference>